<dbReference type="Gene3D" id="3.30.70.2740">
    <property type="match status" value="1"/>
</dbReference>
<dbReference type="Gene3D" id="3.30.43.10">
    <property type="entry name" value="Uridine Diphospho-n-acetylenolpyruvylglucosamine Reductase, domain 2"/>
    <property type="match status" value="1"/>
</dbReference>
<dbReference type="Proteomes" id="UP000237682">
    <property type="component" value="Unassembled WGS sequence"/>
</dbReference>
<dbReference type="AlphaFoldDB" id="A0A2S9QB06"/>
<dbReference type="PANTHER" id="PTHR43716">
    <property type="entry name" value="D-2-HYDROXYGLUTARATE DEHYDROGENASE, MITOCHONDRIAL"/>
    <property type="match status" value="1"/>
</dbReference>
<evidence type="ECO:0000256" key="1">
    <source>
        <dbReference type="ARBA" id="ARBA00001974"/>
    </source>
</evidence>
<dbReference type="FunFam" id="1.10.45.10:FF:000001">
    <property type="entry name" value="D-lactate dehydrogenase mitochondrial"/>
    <property type="match status" value="1"/>
</dbReference>
<name>A0A2S9QB06_9HYPH</name>
<dbReference type="Gene3D" id="3.30.70.2190">
    <property type="match status" value="1"/>
</dbReference>
<dbReference type="OrthoDB" id="9809290at2"/>
<evidence type="ECO:0000313" key="8">
    <source>
        <dbReference type="Proteomes" id="UP000237682"/>
    </source>
</evidence>
<evidence type="ECO:0000256" key="2">
    <source>
        <dbReference type="ARBA" id="ARBA00008000"/>
    </source>
</evidence>
<comment type="cofactor">
    <cofactor evidence="1">
        <name>FAD</name>
        <dbReference type="ChEBI" id="CHEBI:57692"/>
    </cofactor>
</comment>
<dbReference type="InterPro" id="IPR004113">
    <property type="entry name" value="FAD-bd_oxidored_4_C"/>
</dbReference>
<dbReference type="Pfam" id="PF01565">
    <property type="entry name" value="FAD_binding_4"/>
    <property type="match status" value="1"/>
</dbReference>
<proteinExistence type="inferred from homology"/>
<evidence type="ECO:0000256" key="5">
    <source>
        <dbReference type="ARBA" id="ARBA00023002"/>
    </source>
</evidence>
<keyword evidence="4" id="KW-0274">FAD</keyword>
<keyword evidence="3" id="KW-0285">Flavoprotein</keyword>
<dbReference type="SUPFAM" id="SSF55103">
    <property type="entry name" value="FAD-linked oxidases, C-terminal domain"/>
    <property type="match status" value="1"/>
</dbReference>
<dbReference type="InterPro" id="IPR036318">
    <property type="entry name" value="FAD-bd_PCMH-like_sf"/>
</dbReference>
<feature type="domain" description="FAD-binding PCMH-type" evidence="6">
    <location>
        <begin position="41"/>
        <end position="220"/>
    </location>
</feature>
<dbReference type="Pfam" id="PF02913">
    <property type="entry name" value="FAD-oxidase_C"/>
    <property type="match status" value="1"/>
</dbReference>
<dbReference type="GO" id="GO:0022904">
    <property type="term" value="P:respiratory electron transport chain"/>
    <property type="evidence" value="ECO:0007669"/>
    <property type="project" value="TreeGrafter"/>
</dbReference>
<dbReference type="InterPro" id="IPR016169">
    <property type="entry name" value="FAD-bd_PCMH_sub2"/>
</dbReference>
<dbReference type="Gene3D" id="1.10.45.10">
    <property type="entry name" value="Vanillyl-alcohol Oxidase, Chain A, domain 4"/>
    <property type="match status" value="1"/>
</dbReference>
<evidence type="ECO:0000259" key="6">
    <source>
        <dbReference type="PROSITE" id="PS51387"/>
    </source>
</evidence>
<gene>
    <name evidence="7" type="ORF">C5L14_14440</name>
</gene>
<evidence type="ECO:0000313" key="7">
    <source>
        <dbReference type="EMBL" id="PRH86533.1"/>
    </source>
</evidence>
<dbReference type="InterPro" id="IPR016167">
    <property type="entry name" value="FAD-bd_PCMH_sub1"/>
</dbReference>
<comment type="similarity">
    <text evidence="2">Belongs to the FAD-binding oxidoreductase/transferase type 4 family.</text>
</comment>
<dbReference type="InterPro" id="IPR016164">
    <property type="entry name" value="FAD-linked_Oxase-like_C"/>
</dbReference>
<dbReference type="InterPro" id="IPR006094">
    <property type="entry name" value="Oxid_FAD_bind_N"/>
</dbReference>
<dbReference type="GO" id="GO:0071949">
    <property type="term" value="F:FAD binding"/>
    <property type="evidence" value="ECO:0007669"/>
    <property type="project" value="InterPro"/>
</dbReference>
<organism evidence="7 8">
    <name type="scientific">Labrys okinawensis</name>
    <dbReference type="NCBI Taxonomy" id="346911"/>
    <lineage>
        <taxon>Bacteria</taxon>
        <taxon>Pseudomonadati</taxon>
        <taxon>Pseudomonadota</taxon>
        <taxon>Alphaproteobacteria</taxon>
        <taxon>Hyphomicrobiales</taxon>
        <taxon>Xanthobacteraceae</taxon>
        <taxon>Labrys</taxon>
    </lineage>
</organism>
<dbReference type="PROSITE" id="PS51387">
    <property type="entry name" value="FAD_PCMH"/>
    <property type="match status" value="1"/>
</dbReference>
<reference evidence="7 8" key="1">
    <citation type="submission" date="2018-02" db="EMBL/GenBank/DDBJ databases">
        <title>Whole genome sequencing of endophytic bacterium.</title>
        <authorList>
            <person name="Eedara R."/>
            <person name="Podile A.R."/>
        </authorList>
    </citation>
    <scope>NUCLEOTIDE SEQUENCE [LARGE SCALE GENOMIC DNA]</scope>
    <source>
        <strain evidence="7 8">RP1T</strain>
    </source>
</reference>
<evidence type="ECO:0000256" key="4">
    <source>
        <dbReference type="ARBA" id="ARBA00022827"/>
    </source>
</evidence>
<dbReference type="GO" id="GO:0016491">
    <property type="term" value="F:oxidoreductase activity"/>
    <property type="evidence" value="ECO:0007669"/>
    <property type="project" value="UniProtKB-KW"/>
</dbReference>
<evidence type="ECO:0000256" key="3">
    <source>
        <dbReference type="ARBA" id="ARBA00022630"/>
    </source>
</evidence>
<dbReference type="EMBL" id="PUEJ01000005">
    <property type="protein sequence ID" value="PRH86533.1"/>
    <property type="molecule type" value="Genomic_DNA"/>
</dbReference>
<dbReference type="PANTHER" id="PTHR43716:SF1">
    <property type="entry name" value="D-2-HYDROXYGLUTARATE DEHYDROGENASE, MITOCHONDRIAL"/>
    <property type="match status" value="1"/>
</dbReference>
<dbReference type="SUPFAM" id="SSF56176">
    <property type="entry name" value="FAD-binding/transporter-associated domain-like"/>
    <property type="match status" value="1"/>
</dbReference>
<dbReference type="InterPro" id="IPR016166">
    <property type="entry name" value="FAD-bd_PCMH"/>
</dbReference>
<keyword evidence="5" id="KW-0560">Oxidoreductase</keyword>
<sequence>MIGQENGLPADFLSDLASAVGAANIRTGAGIAELDPGEDPDNLGASAVISPATTGEVAAIVRLCVRYGVPVVPQGGRTGLVGGGISTAGQLVISTRRLNRIERLDADERVAVVEAGCTLQALQEAALAHRLEPGIDLPARGSATIGGMISTNAGGIMAFRNGVMRHRILGLEAVLPDGSIYSDLTRVVKNSAGYDLKHLLIGAEGTLGIVTRVAIKLDAVPAAHAVALFGFDSVPAALAAIRRALDARVGELRAAEAMWADYFRYAARHFGWSAPDFSMEHRIYLILSLGGADEAALQEELAAIYEELLGTYPETSAVLASSLAQEQAIWRLREESAVIYVDYPNSPSFDVSLPLSQVDDYVRASIAGLAGVSPGLAPFVFGHLGDGNLHIMLNRAEDALTADDIAGVEAVLYGGIRQRGGSFSAEHGVGSKRIHALYATADPVKLGLMQAIKAMVDPGDLMNPGKVIDPSRLPETKHSG</sequence>
<comment type="caution">
    <text evidence="7">The sequence shown here is derived from an EMBL/GenBank/DDBJ whole genome shotgun (WGS) entry which is preliminary data.</text>
</comment>
<dbReference type="InterPro" id="IPR016171">
    <property type="entry name" value="Vanillyl_alc_oxidase_C-sub2"/>
</dbReference>
<dbReference type="InterPro" id="IPR051264">
    <property type="entry name" value="FAD-oxidored/transferase_4"/>
</dbReference>
<dbReference type="Gene3D" id="3.30.465.10">
    <property type="match status" value="1"/>
</dbReference>
<accession>A0A2S9QB06</accession>
<protein>
    <submittedName>
        <fullName evidence="7">FAD-binding oxidoreductase</fullName>
    </submittedName>
</protein>
<keyword evidence="8" id="KW-1185">Reference proteome</keyword>
<dbReference type="RefSeq" id="WP_105862762.1">
    <property type="nucleotide sequence ID" value="NZ_PUEJ01000005.1"/>
</dbReference>